<dbReference type="OrthoDB" id="10301933at2759"/>
<keyword evidence="1" id="KW-0472">Membrane</keyword>
<protein>
    <submittedName>
        <fullName evidence="2">Uncharacterized protein</fullName>
    </submittedName>
</protein>
<dbReference type="EMBL" id="CAJNOV010002220">
    <property type="protein sequence ID" value="CAF1093042.1"/>
    <property type="molecule type" value="Genomic_DNA"/>
</dbReference>
<evidence type="ECO:0000313" key="2">
    <source>
        <dbReference type="EMBL" id="CAF1093042.1"/>
    </source>
</evidence>
<dbReference type="Proteomes" id="UP000663855">
    <property type="component" value="Unassembled WGS sequence"/>
</dbReference>
<sequence>TFLKEDEVNYDCNMHASYISTLLALIILFASTSSAYRIRSYSNEQQEEYFPSDAVKETIPFEENDIQTKYFLTPWHRARDEKMRRGWGSG</sequence>
<feature type="transmembrane region" description="Helical" evidence="1">
    <location>
        <begin position="16"/>
        <end position="36"/>
    </location>
</feature>
<keyword evidence="1" id="KW-1133">Transmembrane helix</keyword>
<dbReference type="Proteomes" id="UP000663834">
    <property type="component" value="Unassembled WGS sequence"/>
</dbReference>
<proteinExistence type="predicted"/>
<evidence type="ECO:0000256" key="1">
    <source>
        <dbReference type="SAM" id="Phobius"/>
    </source>
</evidence>
<name>A0A814NHM0_9BILA</name>
<dbReference type="EMBL" id="CAJNOW010013090">
    <property type="protein sequence ID" value="CAF1617596.1"/>
    <property type="molecule type" value="Genomic_DNA"/>
</dbReference>
<keyword evidence="1" id="KW-0812">Transmembrane</keyword>
<comment type="caution">
    <text evidence="2">The sequence shown here is derived from an EMBL/GenBank/DDBJ whole genome shotgun (WGS) entry which is preliminary data.</text>
</comment>
<feature type="non-terminal residue" evidence="2">
    <location>
        <position position="1"/>
    </location>
</feature>
<evidence type="ECO:0000313" key="3">
    <source>
        <dbReference type="EMBL" id="CAF1617596.1"/>
    </source>
</evidence>
<evidence type="ECO:0000313" key="4">
    <source>
        <dbReference type="Proteomes" id="UP000663855"/>
    </source>
</evidence>
<reference evidence="2" key="1">
    <citation type="submission" date="2021-02" db="EMBL/GenBank/DDBJ databases">
        <authorList>
            <person name="Nowell W R."/>
        </authorList>
    </citation>
    <scope>NUCLEOTIDE SEQUENCE</scope>
</reference>
<accession>A0A814NHM0</accession>
<organism evidence="2 4">
    <name type="scientific">Rotaria magnacalcarata</name>
    <dbReference type="NCBI Taxonomy" id="392030"/>
    <lineage>
        <taxon>Eukaryota</taxon>
        <taxon>Metazoa</taxon>
        <taxon>Spiralia</taxon>
        <taxon>Gnathifera</taxon>
        <taxon>Rotifera</taxon>
        <taxon>Eurotatoria</taxon>
        <taxon>Bdelloidea</taxon>
        <taxon>Philodinida</taxon>
        <taxon>Philodinidae</taxon>
        <taxon>Rotaria</taxon>
    </lineage>
</organism>
<gene>
    <name evidence="2" type="ORF">CJN711_LOCUS6761</name>
    <name evidence="3" type="ORF">KQP761_LOCUS24227</name>
</gene>
<dbReference type="AlphaFoldDB" id="A0A814NHM0"/>